<gene>
    <name evidence="2" type="ORF">JIN84_15400</name>
</gene>
<proteinExistence type="predicted"/>
<dbReference type="PANTHER" id="PTHR43777">
    <property type="entry name" value="MOLYBDENUM COFACTOR CYTIDYLYLTRANSFERASE"/>
    <property type="match status" value="1"/>
</dbReference>
<feature type="domain" description="MobA-like NTP transferase" evidence="1">
    <location>
        <begin position="5"/>
        <end position="163"/>
    </location>
</feature>
<comment type="caution">
    <text evidence="2">The sequence shown here is derived from an EMBL/GenBank/DDBJ whole genome shotgun (WGS) entry which is preliminary data.</text>
</comment>
<accession>A0A934R8G0</accession>
<dbReference type="InterPro" id="IPR029044">
    <property type="entry name" value="Nucleotide-diphossugar_trans"/>
</dbReference>
<dbReference type="RefSeq" id="WP_200351931.1">
    <property type="nucleotide sequence ID" value="NZ_BAABHZ010000006.1"/>
</dbReference>
<evidence type="ECO:0000313" key="2">
    <source>
        <dbReference type="EMBL" id="MBK1817009.1"/>
    </source>
</evidence>
<keyword evidence="3" id="KW-1185">Reference proteome</keyword>
<dbReference type="GO" id="GO:0016779">
    <property type="term" value="F:nucleotidyltransferase activity"/>
    <property type="evidence" value="ECO:0007669"/>
    <property type="project" value="UniProtKB-ARBA"/>
</dbReference>
<dbReference type="InterPro" id="IPR025877">
    <property type="entry name" value="MobA-like_NTP_Trfase"/>
</dbReference>
<protein>
    <submittedName>
        <fullName evidence="2">Nucleotidyltransferase family protein</fullName>
    </submittedName>
</protein>
<dbReference type="Pfam" id="PF12804">
    <property type="entry name" value="NTP_transf_3"/>
    <property type="match status" value="1"/>
</dbReference>
<dbReference type="Proteomes" id="UP000600139">
    <property type="component" value="Unassembled WGS sequence"/>
</dbReference>
<dbReference type="Gene3D" id="3.90.550.10">
    <property type="entry name" value="Spore Coat Polysaccharide Biosynthesis Protein SpsA, Chain A"/>
    <property type="match status" value="1"/>
</dbReference>
<dbReference type="EMBL" id="JAENIK010000011">
    <property type="protein sequence ID" value="MBK1817009.1"/>
    <property type="molecule type" value="Genomic_DNA"/>
</dbReference>
<organism evidence="2 3">
    <name type="scientific">Luteolibacter yonseiensis</name>
    <dbReference type="NCBI Taxonomy" id="1144680"/>
    <lineage>
        <taxon>Bacteria</taxon>
        <taxon>Pseudomonadati</taxon>
        <taxon>Verrucomicrobiota</taxon>
        <taxon>Verrucomicrobiia</taxon>
        <taxon>Verrucomicrobiales</taxon>
        <taxon>Verrucomicrobiaceae</taxon>
        <taxon>Luteolibacter</taxon>
    </lineage>
</organism>
<dbReference type="AlphaFoldDB" id="A0A934R8G0"/>
<dbReference type="PANTHER" id="PTHR43777:SF1">
    <property type="entry name" value="MOLYBDENUM COFACTOR CYTIDYLYLTRANSFERASE"/>
    <property type="match status" value="1"/>
</dbReference>
<sequence>MTGIVIIAAGESRRLGQPKQLVLWKSIPLIRHVARVALEASLGPVTVVLGAVDEECRSALQGLPVRVVRNPDWASGMGGSIAMGVTSLMESKLSDIIVMLCDQPLISADHLRNLEEESRRTGYGIVATRSAGVNGPPVLFPSSFFVQLRTLRGNQGARSLLHAAPLLSWVPCPAAACDLDTPGDLLELRQREAV</sequence>
<dbReference type="SUPFAM" id="SSF53448">
    <property type="entry name" value="Nucleotide-diphospho-sugar transferases"/>
    <property type="match status" value="1"/>
</dbReference>
<reference evidence="2" key="1">
    <citation type="submission" date="2021-01" db="EMBL/GenBank/DDBJ databases">
        <title>Modified the classification status of verrucomicrobia.</title>
        <authorList>
            <person name="Feng X."/>
        </authorList>
    </citation>
    <scope>NUCLEOTIDE SEQUENCE</scope>
    <source>
        <strain evidence="2">JCM 18052</strain>
    </source>
</reference>
<evidence type="ECO:0000313" key="3">
    <source>
        <dbReference type="Proteomes" id="UP000600139"/>
    </source>
</evidence>
<dbReference type="CDD" id="cd04182">
    <property type="entry name" value="GT_2_like_f"/>
    <property type="match status" value="1"/>
</dbReference>
<evidence type="ECO:0000259" key="1">
    <source>
        <dbReference type="Pfam" id="PF12804"/>
    </source>
</evidence>
<name>A0A934R8G0_9BACT</name>